<proteinExistence type="predicted"/>
<keyword evidence="3" id="KW-0012">Acyltransferase</keyword>
<dbReference type="SMART" id="SM00563">
    <property type="entry name" value="PlsC"/>
    <property type="match status" value="1"/>
</dbReference>
<evidence type="ECO:0000313" key="6">
    <source>
        <dbReference type="EMBL" id="TFU06118.1"/>
    </source>
</evidence>
<evidence type="ECO:0000256" key="4">
    <source>
        <dbReference type="SAM" id="MobiDB-lite"/>
    </source>
</evidence>
<dbReference type="AlphaFoldDB" id="A0A4Y9ET78"/>
<dbReference type="EMBL" id="SIHO01000001">
    <property type="protein sequence ID" value="TFU06118.1"/>
    <property type="molecule type" value="Genomic_DNA"/>
</dbReference>
<keyword evidence="7" id="KW-1185">Reference proteome</keyword>
<feature type="region of interest" description="Disordered" evidence="4">
    <location>
        <begin position="1"/>
        <end position="27"/>
    </location>
</feature>
<dbReference type="PANTHER" id="PTHR10434">
    <property type="entry name" value="1-ACYL-SN-GLYCEROL-3-PHOSPHATE ACYLTRANSFERASE"/>
    <property type="match status" value="1"/>
</dbReference>
<dbReference type="InterPro" id="IPR002123">
    <property type="entry name" value="Plipid/glycerol_acylTrfase"/>
</dbReference>
<evidence type="ECO:0000259" key="5">
    <source>
        <dbReference type="SMART" id="SM00563"/>
    </source>
</evidence>
<dbReference type="SUPFAM" id="SSF69593">
    <property type="entry name" value="Glycerol-3-phosphate (1)-acyltransferase"/>
    <property type="match status" value="1"/>
</dbReference>
<evidence type="ECO:0000256" key="2">
    <source>
        <dbReference type="ARBA" id="ARBA00022679"/>
    </source>
</evidence>
<feature type="compositionally biased region" description="Low complexity" evidence="4">
    <location>
        <begin position="1"/>
        <end position="16"/>
    </location>
</feature>
<dbReference type="PANTHER" id="PTHR10434:SF9">
    <property type="entry name" value="PHOSPHOLIPID_GLYCEROL ACYLTRANSFERASE DOMAIN-CONTAINING PROTEIN"/>
    <property type="match status" value="1"/>
</dbReference>
<name>A0A4Y9ET78_9SPHN</name>
<dbReference type="GO" id="GO:0003841">
    <property type="term" value="F:1-acylglycerol-3-phosphate O-acyltransferase activity"/>
    <property type="evidence" value="ECO:0007669"/>
    <property type="project" value="TreeGrafter"/>
</dbReference>
<keyword evidence="2" id="KW-0808">Transferase</keyword>
<organism evidence="6 7">
    <name type="scientific">Glacieibacterium arshaanense</name>
    <dbReference type="NCBI Taxonomy" id="2511025"/>
    <lineage>
        <taxon>Bacteria</taxon>
        <taxon>Pseudomonadati</taxon>
        <taxon>Pseudomonadota</taxon>
        <taxon>Alphaproteobacteria</taxon>
        <taxon>Sphingomonadales</taxon>
        <taxon>Sphingosinicellaceae</taxon>
        <taxon>Glacieibacterium</taxon>
    </lineage>
</organism>
<evidence type="ECO:0000256" key="3">
    <source>
        <dbReference type="ARBA" id="ARBA00023315"/>
    </source>
</evidence>
<dbReference type="OrthoDB" id="9796839at2"/>
<gene>
    <name evidence="6" type="ORF">EUV02_03640</name>
</gene>
<reference evidence="6 7" key="1">
    <citation type="submission" date="2019-02" db="EMBL/GenBank/DDBJ databases">
        <title>Polymorphobacter sp. isolated from the lake at the Tibet of China.</title>
        <authorList>
            <person name="Li A."/>
        </authorList>
    </citation>
    <scope>NUCLEOTIDE SEQUENCE [LARGE SCALE GENOMIC DNA]</scope>
    <source>
        <strain evidence="6 7">DJ1R-1</strain>
    </source>
</reference>
<sequence>MVQRRAPAAAPAAMAAHPCDQPPQGPPRRLAGATACRLLCARGALVFGVSAKRDTGEPAPSMTEKQGWHVNFDTNTALPAPYRGLAFEMFRWVCLAYLKLTGWKCFGDWPNYPKAVMLAAPHTSNWDAVNMLAVAFYYRVRLRWMAKQSLVRWPFGGLLLWAGCIPIDRSKHNDMVSSMVAAFAATDAMILAIAPEGTRSLNPEWKSGFYQIARLAKVPIVLTVPDYPTRTCVVSGALFPSGDYEADLALMKHHYRNARGKHVGQFSIGKASGGQA</sequence>
<accession>A0A4Y9ET78</accession>
<dbReference type="Proteomes" id="UP000297737">
    <property type="component" value="Unassembled WGS sequence"/>
</dbReference>
<dbReference type="GO" id="GO:0006654">
    <property type="term" value="P:phosphatidic acid biosynthetic process"/>
    <property type="evidence" value="ECO:0007669"/>
    <property type="project" value="TreeGrafter"/>
</dbReference>
<comment type="caution">
    <text evidence="6">The sequence shown here is derived from an EMBL/GenBank/DDBJ whole genome shotgun (WGS) entry which is preliminary data.</text>
</comment>
<evidence type="ECO:0000313" key="7">
    <source>
        <dbReference type="Proteomes" id="UP000297737"/>
    </source>
</evidence>
<evidence type="ECO:0000256" key="1">
    <source>
        <dbReference type="ARBA" id="ARBA00005189"/>
    </source>
</evidence>
<feature type="domain" description="Phospholipid/glycerol acyltransferase" evidence="5">
    <location>
        <begin position="116"/>
        <end position="225"/>
    </location>
</feature>
<comment type="pathway">
    <text evidence="1">Lipid metabolism.</text>
</comment>
<protein>
    <recommendedName>
        <fullName evidence="5">Phospholipid/glycerol acyltransferase domain-containing protein</fullName>
    </recommendedName>
</protein>
<dbReference type="Pfam" id="PF01553">
    <property type="entry name" value="Acyltransferase"/>
    <property type="match status" value="1"/>
</dbReference>